<dbReference type="RefSeq" id="WP_274691892.1">
    <property type="nucleotide sequence ID" value="NZ_JAPMOU010000071.1"/>
</dbReference>
<organism evidence="1 2">
    <name type="scientific">Spartinivicinus poritis</name>
    <dbReference type="NCBI Taxonomy" id="2994640"/>
    <lineage>
        <taxon>Bacteria</taxon>
        <taxon>Pseudomonadati</taxon>
        <taxon>Pseudomonadota</taxon>
        <taxon>Gammaproteobacteria</taxon>
        <taxon>Oceanospirillales</taxon>
        <taxon>Zooshikellaceae</taxon>
        <taxon>Spartinivicinus</taxon>
    </lineage>
</organism>
<reference evidence="1 2" key="1">
    <citation type="submission" date="2022-11" db="EMBL/GenBank/DDBJ databases">
        <title>Spartinivicinus poritis sp. nov., isolated from scleractinian coral Porites lutea.</title>
        <authorList>
            <person name="Zhang G."/>
            <person name="Cai L."/>
            <person name="Wei Q."/>
        </authorList>
    </citation>
    <scope>NUCLEOTIDE SEQUENCE [LARGE SCALE GENOMIC DNA]</scope>
    <source>
        <strain evidence="1 2">A2-2</strain>
    </source>
</reference>
<sequence length="172" mass="20871">MARKYSKNLIDEPKLNENDFSVMEKLYRQLYIDKHNQFNPKYNTQWFEEVYRLKYYTFRVFKEDKDILAFVIFYKTSETIFPLIVGYDRSNENKKLYEILFGSLLKDSLSSNLELFLSGGASSYKKNRGTETHFEFEAVYYDHLPLHRKLPWKLIKLMYDKFAQRIYSEDII</sequence>
<protein>
    <recommendedName>
        <fullName evidence="3">GNAT family N-acetyltransferase</fullName>
    </recommendedName>
</protein>
<dbReference type="SUPFAM" id="SSF55729">
    <property type="entry name" value="Acyl-CoA N-acyltransferases (Nat)"/>
    <property type="match status" value="1"/>
</dbReference>
<evidence type="ECO:0000313" key="1">
    <source>
        <dbReference type="EMBL" id="MDE1465588.1"/>
    </source>
</evidence>
<name>A0ABT5UGR9_9GAMM</name>
<gene>
    <name evidence="1" type="ORF">ORQ98_26865</name>
</gene>
<comment type="caution">
    <text evidence="1">The sequence shown here is derived from an EMBL/GenBank/DDBJ whole genome shotgun (WGS) entry which is preliminary data.</text>
</comment>
<dbReference type="EMBL" id="JAPMOU010000071">
    <property type="protein sequence ID" value="MDE1465588.1"/>
    <property type="molecule type" value="Genomic_DNA"/>
</dbReference>
<evidence type="ECO:0000313" key="2">
    <source>
        <dbReference type="Proteomes" id="UP001528823"/>
    </source>
</evidence>
<evidence type="ECO:0008006" key="3">
    <source>
        <dbReference type="Google" id="ProtNLM"/>
    </source>
</evidence>
<accession>A0ABT5UGR9</accession>
<dbReference type="InterPro" id="IPR016181">
    <property type="entry name" value="Acyl_CoA_acyltransferase"/>
</dbReference>
<dbReference type="Proteomes" id="UP001528823">
    <property type="component" value="Unassembled WGS sequence"/>
</dbReference>
<keyword evidence="2" id="KW-1185">Reference proteome</keyword>
<proteinExistence type="predicted"/>